<organism evidence="1 2">
    <name type="scientific">Burkholderia diffusa</name>
    <dbReference type="NCBI Taxonomy" id="488732"/>
    <lineage>
        <taxon>Bacteria</taxon>
        <taxon>Pseudomonadati</taxon>
        <taxon>Pseudomonadota</taxon>
        <taxon>Betaproteobacteria</taxon>
        <taxon>Burkholderiales</taxon>
        <taxon>Burkholderiaceae</taxon>
        <taxon>Burkholderia</taxon>
        <taxon>Burkholderia cepacia complex</taxon>
    </lineage>
</organism>
<protein>
    <submittedName>
        <fullName evidence="1">Uncharacterized protein</fullName>
    </submittedName>
</protein>
<accession>A0A6P2L6W8</accession>
<evidence type="ECO:0000313" key="2">
    <source>
        <dbReference type="Proteomes" id="UP000494125"/>
    </source>
</evidence>
<sequence>MTLAVADSPSLYLALGMLHPILYKCTVLGAGEWVSAWAVGPTTNFL</sequence>
<reference evidence="1 2" key="1">
    <citation type="submission" date="2019-09" db="EMBL/GenBank/DDBJ databases">
        <authorList>
            <person name="Depoorter E."/>
        </authorList>
    </citation>
    <scope>NUCLEOTIDE SEQUENCE [LARGE SCALE GENOMIC DNA]</scope>
    <source>
        <strain evidence="1">LMG 24065</strain>
    </source>
</reference>
<proteinExistence type="predicted"/>
<evidence type="ECO:0000313" key="1">
    <source>
        <dbReference type="EMBL" id="VWB64077.1"/>
    </source>
</evidence>
<dbReference type="AlphaFoldDB" id="A0A6P2L6W8"/>
<name>A0A6P2L6W8_9BURK</name>
<keyword evidence="2" id="KW-1185">Reference proteome</keyword>
<gene>
    <name evidence="1" type="ORF">BDI24065_03002</name>
</gene>
<dbReference type="Proteomes" id="UP000494125">
    <property type="component" value="Unassembled WGS sequence"/>
</dbReference>
<dbReference type="EMBL" id="CABVPN010000013">
    <property type="protein sequence ID" value="VWB64077.1"/>
    <property type="molecule type" value="Genomic_DNA"/>
</dbReference>